<dbReference type="Pfam" id="PF08155">
    <property type="entry name" value="NOGCT"/>
    <property type="match status" value="1"/>
</dbReference>
<proteinExistence type="predicted"/>
<evidence type="ECO:0000259" key="7">
    <source>
        <dbReference type="PROSITE" id="PS51710"/>
    </source>
</evidence>
<feature type="compositionally biased region" description="Basic and acidic residues" evidence="6">
    <location>
        <begin position="498"/>
        <end position="511"/>
    </location>
</feature>
<keyword evidence="3" id="KW-0547">Nucleotide-binding</keyword>
<evidence type="ECO:0000256" key="5">
    <source>
        <dbReference type="ARBA" id="ARBA00023242"/>
    </source>
</evidence>
<feature type="region of interest" description="Disordered" evidence="6">
    <location>
        <begin position="418"/>
        <end position="527"/>
    </location>
</feature>
<dbReference type="FunFam" id="3.40.50.300:FF:000496">
    <property type="entry name" value="Nucleolar GTP-binding protein 1"/>
    <property type="match status" value="1"/>
</dbReference>
<dbReference type="InterPro" id="IPR005225">
    <property type="entry name" value="Small_GTP-bd"/>
</dbReference>
<dbReference type="GO" id="GO:0005525">
    <property type="term" value="F:GTP binding"/>
    <property type="evidence" value="ECO:0007669"/>
    <property type="project" value="UniProtKB-KW"/>
</dbReference>
<feature type="compositionally biased region" description="Basic and acidic residues" evidence="6">
    <location>
        <begin position="428"/>
        <end position="440"/>
    </location>
</feature>
<dbReference type="CDD" id="cd01897">
    <property type="entry name" value="NOG"/>
    <property type="match status" value="1"/>
</dbReference>
<dbReference type="Gene3D" id="1.20.120.1190">
    <property type="match status" value="1"/>
</dbReference>
<evidence type="ECO:0000256" key="1">
    <source>
        <dbReference type="ARBA" id="ARBA00004604"/>
    </source>
</evidence>
<dbReference type="InterPro" id="IPR012973">
    <property type="entry name" value="NOG_C"/>
</dbReference>
<feature type="compositionally biased region" description="Basic and acidic residues" evidence="6">
    <location>
        <begin position="469"/>
        <end position="486"/>
    </location>
</feature>
<dbReference type="NCBIfam" id="TIGR00231">
    <property type="entry name" value="small_GTP"/>
    <property type="match status" value="1"/>
</dbReference>
<keyword evidence="9" id="KW-1185">Reference proteome</keyword>
<dbReference type="Ensembl" id="ENSMAMT00000038821.1">
    <property type="protein sequence ID" value="ENSMAMP00000059360.1"/>
    <property type="gene ID" value="ENSMAMG00000013763.2"/>
</dbReference>
<comment type="subcellular location">
    <subcellularLocation>
        <location evidence="1">Nucleus</location>
        <location evidence="1">Nucleolus</location>
    </subcellularLocation>
</comment>
<dbReference type="GeneTree" id="ENSGT00390000018475"/>
<dbReference type="Pfam" id="PF17835">
    <property type="entry name" value="NOG1_N"/>
    <property type="match status" value="1"/>
</dbReference>
<dbReference type="SUPFAM" id="SSF52540">
    <property type="entry name" value="P-loop containing nucleoside triphosphate hydrolases"/>
    <property type="match status" value="1"/>
</dbReference>
<accession>A0A7N8YEN1</accession>
<sequence length="527" mass="60805">SPSRTTMTASHYVRLMKYGDSLYRCKQLKRAALGRMCTILKRQKSSLEYLEQVRQHLSRLPTIDPNTRTLLLCGYPNVGKSSFINKVTRADVDVQPYAFTTKSLFVGHMDYRYLRWQVVDTPGILDHPLEERNTIEMQAITALAHLRAAVLYVMDVSEQCGHTMQEQLELFNNIRPLFANKPLIIVANKCDVKKINELSEENQKIFADLSAEGIPVIETSTLTEEGVMQVKTEACDRLLAHRVDTKMKGKKVHDVLNRLHLAMPTKRDQKERPPFIPEGALIRRKAMEVDAPKRKLVRMVSTSEIKSIYLQYWDLMNAEEKHDKIPEVWEGHNIADYIDPEIMKKLEDLEKEEELKERAGEYDSDDESEDEEMQEIRVLAKQIRDKKQLMVMKSKEKNVHGPRMPRTATKVERKKLEKEMGNLGLDMNNKDDSHYAEQARRSRSITKKRKREASAPPTSKTRSQSASRPPRDQSGLRDAKVHDVNSKKTHKGMNRQGKKGESDRHVFDLKPKHLLAGKRKSGTTDRR</sequence>
<feature type="domain" description="OBG-type G" evidence="7">
    <location>
        <begin position="68"/>
        <end position="239"/>
    </location>
</feature>
<dbReference type="Pfam" id="PF06858">
    <property type="entry name" value="NOG1"/>
    <property type="match status" value="1"/>
</dbReference>
<feature type="compositionally biased region" description="Basic residues" evidence="6">
    <location>
        <begin position="512"/>
        <end position="521"/>
    </location>
</feature>
<dbReference type="GO" id="GO:0042254">
    <property type="term" value="P:ribosome biogenesis"/>
    <property type="evidence" value="ECO:0007669"/>
    <property type="project" value="UniProtKB-KW"/>
</dbReference>
<keyword evidence="2" id="KW-0690">Ribosome biogenesis</keyword>
<organism evidence="8 9">
    <name type="scientific">Mastacembelus armatus</name>
    <name type="common">zig-zag eel</name>
    <dbReference type="NCBI Taxonomy" id="205130"/>
    <lineage>
        <taxon>Eukaryota</taxon>
        <taxon>Metazoa</taxon>
        <taxon>Chordata</taxon>
        <taxon>Craniata</taxon>
        <taxon>Vertebrata</taxon>
        <taxon>Euteleostomi</taxon>
        <taxon>Actinopterygii</taxon>
        <taxon>Neopterygii</taxon>
        <taxon>Teleostei</taxon>
        <taxon>Neoteleostei</taxon>
        <taxon>Acanthomorphata</taxon>
        <taxon>Anabantaria</taxon>
        <taxon>Synbranchiformes</taxon>
        <taxon>Mastacembelidae</taxon>
        <taxon>Mastacembelus</taxon>
    </lineage>
</organism>
<keyword evidence="5" id="KW-0539">Nucleus</keyword>
<dbReference type="InterPro" id="IPR041623">
    <property type="entry name" value="NOG1_N"/>
</dbReference>
<dbReference type="InterPro" id="IPR031167">
    <property type="entry name" value="G_OBG"/>
</dbReference>
<evidence type="ECO:0000256" key="3">
    <source>
        <dbReference type="ARBA" id="ARBA00022741"/>
    </source>
</evidence>
<evidence type="ECO:0000313" key="9">
    <source>
        <dbReference type="Proteomes" id="UP000261640"/>
    </source>
</evidence>
<dbReference type="InterPro" id="IPR027417">
    <property type="entry name" value="P-loop_NTPase"/>
</dbReference>
<evidence type="ECO:0000256" key="4">
    <source>
        <dbReference type="ARBA" id="ARBA00023134"/>
    </source>
</evidence>
<reference evidence="8" key="1">
    <citation type="submission" date="2025-08" db="UniProtKB">
        <authorList>
            <consortium name="Ensembl"/>
        </authorList>
    </citation>
    <scope>IDENTIFICATION</scope>
</reference>
<dbReference type="Gene3D" id="3.40.50.300">
    <property type="entry name" value="P-loop containing nucleotide triphosphate hydrolases"/>
    <property type="match status" value="1"/>
</dbReference>
<dbReference type="InterPro" id="IPR010674">
    <property type="entry name" value="NOG1_Rossman_fold_dom"/>
</dbReference>
<dbReference type="AlphaFoldDB" id="A0A7N8YEN1"/>
<evidence type="ECO:0000313" key="8">
    <source>
        <dbReference type="Ensembl" id="ENSMAMP00000059360.1"/>
    </source>
</evidence>
<dbReference type="PANTHER" id="PTHR45759">
    <property type="entry name" value="NUCLEOLAR GTP-BINDING PROTEIN 1"/>
    <property type="match status" value="1"/>
</dbReference>
<feature type="compositionally biased region" description="Basic residues" evidence="6">
    <location>
        <begin position="487"/>
        <end position="497"/>
    </location>
</feature>
<protein>
    <submittedName>
        <fullName evidence="8">GTP binding protein 4</fullName>
    </submittedName>
</protein>
<dbReference type="PRINTS" id="PR00326">
    <property type="entry name" value="GTP1OBG"/>
</dbReference>
<dbReference type="GO" id="GO:0005730">
    <property type="term" value="C:nucleolus"/>
    <property type="evidence" value="ECO:0007669"/>
    <property type="project" value="UniProtKB-SubCell"/>
</dbReference>
<evidence type="ECO:0000256" key="6">
    <source>
        <dbReference type="SAM" id="MobiDB-lite"/>
    </source>
</evidence>
<dbReference type="Proteomes" id="UP000261640">
    <property type="component" value="Unplaced"/>
</dbReference>
<feature type="compositionally biased region" description="Basic residues" evidence="6">
    <location>
        <begin position="441"/>
        <end position="451"/>
    </location>
</feature>
<name>A0A7N8YEN1_9TELE</name>
<dbReference type="PROSITE" id="PS51710">
    <property type="entry name" value="G_OBG"/>
    <property type="match status" value="1"/>
</dbReference>
<feature type="compositionally biased region" description="Polar residues" evidence="6">
    <location>
        <begin position="456"/>
        <end position="467"/>
    </location>
</feature>
<keyword evidence="4" id="KW-0342">GTP-binding</keyword>
<reference evidence="8" key="2">
    <citation type="submission" date="2025-09" db="UniProtKB">
        <authorList>
            <consortium name="Ensembl"/>
        </authorList>
    </citation>
    <scope>IDENTIFICATION</scope>
</reference>
<dbReference type="InterPro" id="IPR006073">
    <property type="entry name" value="GTP-bd"/>
</dbReference>
<evidence type="ECO:0000256" key="2">
    <source>
        <dbReference type="ARBA" id="ARBA00022517"/>
    </source>
</evidence>